<dbReference type="RefSeq" id="WP_160145883.1">
    <property type="nucleotide sequence ID" value="NZ_BIFQ01000001.1"/>
</dbReference>
<dbReference type="NCBIfam" id="TIGR00099">
    <property type="entry name" value="Cof-subfamily"/>
    <property type="match status" value="1"/>
</dbReference>
<comment type="caution">
    <text evidence="1">The sequence shown here is derived from an EMBL/GenBank/DDBJ whole genome shotgun (WGS) entry which is preliminary data.</text>
</comment>
<dbReference type="Gene3D" id="3.30.1240.10">
    <property type="match status" value="1"/>
</dbReference>
<dbReference type="OrthoDB" id="9781413at2"/>
<accession>A0A401ZFQ6</accession>
<dbReference type="SFLD" id="SFLDG01140">
    <property type="entry name" value="C2.B:_Phosphomannomutase_and_P"/>
    <property type="match status" value="1"/>
</dbReference>
<dbReference type="CDD" id="cd07516">
    <property type="entry name" value="HAD_Pase"/>
    <property type="match status" value="1"/>
</dbReference>
<dbReference type="SFLD" id="SFLDS00003">
    <property type="entry name" value="Haloacid_Dehalogenase"/>
    <property type="match status" value="1"/>
</dbReference>
<proteinExistence type="predicted"/>
<dbReference type="Gene3D" id="3.40.50.1000">
    <property type="entry name" value="HAD superfamily/HAD-like"/>
    <property type="match status" value="1"/>
</dbReference>
<keyword evidence="2" id="KW-1185">Reference proteome</keyword>
<dbReference type="GO" id="GO:0000287">
    <property type="term" value="F:magnesium ion binding"/>
    <property type="evidence" value="ECO:0007669"/>
    <property type="project" value="TreeGrafter"/>
</dbReference>
<dbReference type="InterPro" id="IPR036412">
    <property type="entry name" value="HAD-like_sf"/>
</dbReference>
<gene>
    <name evidence="1" type="ORF">KDAU_30340</name>
</gene>
<organism evidence="1 2">
    <name type="scientific">Dictyobacter aurantiacus</name>
    <dbReference type="NCBI Taxonomy" id="1936993"/>
    <lineage>
        <taxon>Bacteria</taxon>
        <taxon>Bacillati</taxon>
        <taxon>Chloroflexota</taxon>
        <taxon>Ktedonobacteria</taxon>
        <taxon>Ktedonobacterales</taxon>
        <taxon>Dictyobacteraceae</taxon>
        <taxon>Dictyobacter</taxon>
    </lineage>
</organism>
<evidence type="ECO:0000313" key="2">
    <source>
        <dbReference type="Proteomes" id="UP000287224"/>
    </source>
</evidence>
<dbReference type="SUPFAM" id="SSF56784">
    <property type="entry name" value="HAD-like"/>
    <property type="match status" value="1"/>
</dbReference>
<dbReference type="InterPro" id="IPR006379">
    <property type="entry name" value="HAD-SF_hydro_IIB"/>
</dbReference>
<name>A0A401ZFQ6_9CHLR</name>
<evidence type="ECO:0000313" key="1">
    <source>
        <dbReference type="EMBL" id="GCE05705.1"/>
    </source>
</evidence>
<dbReference type="PANTHER" id="PTHR10000:SF8">
    <property type="entry name" value="HAD SUPERFAMILY HYDROLASE-LIKE, TYPE 3"/>
    <property type="match status" value="1"/>
</dbReference>
<dbReference type="InterPro" id="IPR023214">
    <property type="entry name" value="HAD_sf"/>
</dbReference>
<dbReference type="NCBIfam" id="TIGR01484">
    <property type="entry name" value="HAD-SF-IIB"/>
    <property type="match status" value="1"/>
</dbReference>
<reference evidence="2" key="1">
    <citation type="submission" date="2018-12" db="EMBL/GenBank/DDBJ databases">
        <title>Tengunoibacter tsumagoiensis gen. nov., sp. nov., Dictyobacter kobayashii sp. nov., D. alpinus sp. nov., and D. joshuensis sp. nov. and description of Dictyobacteraceae fam. nov. within the order Ktedonobacterales isolated from Tengu-no-mugimeshi.</title>
        <authorList>
            <person name="Wang C.M."/>
            <person name="Zheng Y."/>
            <person name="Sakai Y."/>
            <person name="Toyoda A."/>
            <person name="Minakuchi Y."/>
            <person name="Abe K."/>
            <person name="Yokota A."/>
            <person name="Yabe S."/>
        </authorList>
    </citation>
    <scope>NUCLEOTIDE SEQUENCE [LARGE SCALE GENOMIC DNA]</scope>
    <source>
        <strain evidence="2">S-27</strain>
    </source>
</reference>
<protein>
    <submittedName>
        <fullName evidence="1">Haloacid dehalogenase</fullName>
    </submittedName>
</protein>
<dbReference type="PANTHER" id="PTHR10000">
    <property type="entry name" value="PHOSPHOSERINE PHOSPHATASE"/>
    <property type="match status" value="1"/>
</dbReference>
<dbReference type="Proteomes" id="UP000287224">
    <property type="component" value="Unassembled WGS sequence"/>
</dbReference>
<sequence length="282" mass="30554">MITSTQTDVVKMIAIDIDGTLLTPQKQITSRTQATIRAAQEAGIVVTLATARRYENSKQFADLLGIEIPLITCDGALILDHPEAIVRHTQLLPAELAQQTVDILVAHRLQPIVHHIAGSVEETWSGHAEFDNLGLEGYLREFPRVKRRPHESLCAGQPDPIRVVSFASHEAIVRVAPDIAQLPCSWNTIERGNYGCAELTVMQHSCSKATGIALLAQHLGIPMTQVMAIGDNHNDREMIEAAGWGVAMGQAPEAVKASANAVTATNLEDGVAVAIERYALLR</sequence>
<dbReference type="EMBL" id="BIFQ01000001">
    <property type="protein sequence ID" value="GCE05705.1"/>
    <property type="molecule type" value="Genomic_DNA"/>
</dbReference>
<dbReference type="Pfam" id="PF08282">
    <property type="entry name" value="Hydrolase_3"/>
    <property type="match status" value="1"/>
</dbReference>
<dbReference type="GO" id="GO:0016791">
    <property type="term" value="F:phosphatase activity"/>
    <property type="evidence" value="ECO:0007669"/>
    <property type="project" value="UniProtKB-ARBA"/>
</dbReference>
<dbReference type="GO" id="GO:0005829">
    <property type="term" value="C:cytosol"/>
    <property type="evidence" value="ECO:0007669"/>
    <property type="project" value="TreeGrafter"/>
</dbReference>
<dbReference type="AlphaFoldDB" id="A0A401ZFQ6"/>
<dbReference type="PROSITE" id="PS01229">
    <property type="entry name" value="COF_2"/>
    <property type="match status" value="1"/>
</dbReference>
<dbReference type="InterPro" id="IPR000150">
    <property type="entry name" value="Cof"/>
</dbReference>